<protein>
    <submittedName>
        <fullName evidence="2">Uncharacterized protein</fullName>
    </submittedName>
</protein>
<feature type="compositionally biased region" description="Low complexity" evidence="1">
    <location>
        <begin position="124"/>
        <end position="137"/>
    </location>
</feature>
<feature type="compositionally biased region" description="Pro residues" evidence="1">
    <location>
        <begin position="138"/>
        <end position="164"/>
    </location>
</feature>
<evidence type="ECO:0000313" key="3">
    <source>
        <dbReference type="Proteomes" id="UP000076842"/>
    </source>
</evidence>
<feature type="compositionally biased region" description="Basic residues" evidence="1">
    <location>
        <begin position="106"/>
        <end position="117"/>
    </location>
</feature>
<evidence type="ECO:0000256" key="1">
    <source>
        <dbReference type="SAM" id="MobiDB-lite"/>
    </source>
</evidence>
<name>A0A165DU36_9BASI</name>
<accession>A0A165DU36</accession>
<feature type="non-terminal residue" evidence="2">
    <location>
        <position position="195"/>
    </location>
</feature>
<sequence>MRLYADWTDALHSEPRNLRPGCAGIHGRYGHHVCPERVEAAHERGGQSPVRPTRQVSGRQDRPGGASTPSGRHISRIAGYPCTPDAADARGHDFVSAACSPERPRRPPCPHRPHRPGRSPPPRGTHGTPSAPRSSPARHPPPTPRPPRPPLARLTPRPPCPDCPGPASRSGQAQLHRAAVCPALRASCRPEQDQL</sequence>
<evidence type="ECO:0000313" key="2">
    <source>
        <dbReference type="EMBL" id="KZT53544.1"/>
    </source>
</evidence>
<proteinExistence type="predicted"/>
<reference evidence="2 3" key="1">
    <citation type="journal article" date="2016" name="Mol. Biol. Evol.">
        <title>Comparative Genomics of Early-Diverging Mushroom-Forming Fungi Provides Insights into the Origins of Lignocellulose Decay Capabilities.</title>
        <authorList>
            <person name="Nagy L.G."/>
            <person name="Riley R."/>
            <person name="Tritt A."/>
            <person name="Adam C."/>
            <person name="Daum C."/>
            <person name="Floudas D."/>
            <person name="Sun H."/>
            <person name="Yadav J.S."/>
            <person name="Pangilinan J."/>
            <person name="Larsson K.H."/>
            <person name="Matsuura K."/>
            <person name="Barry K."/>
            <person name="Labutti K."/>
            <person name="Kuo R."/>
            <person name="Ohm R.A."/>
            <person name="Bhattacharya S.S."/>
            <person name="Shirouzu T."/>
            <person name="Yoshinaga Y."/>
            <person name="Martin F.M."/>
            <person name="Grigoriev I.V."/>
            <person name="Hibbett D.S."/>
        </authorList>
    </citation>
    <scope>NUCLEOTIDE SEQUENCE [LARGE SCALE GENOMIC DNA]</scope>
    <source>
        <strain evidence="2 3">HHB12733</strain>
    </source>
</reference>
<keyword evidence="3" id="KW-1185">Reference proteome</keyword>
<dbReference type="InParanoid" id="A0A165DU36"/>
<gene>
    <name evidence="2" type="ORF">CALCODRAFT_519973</name>
</gene>
<dbReference type="EMBL" id="KV424034">
    <property type="protein sequence ID" value="KZT53544.1"/>
    <property type="molecule type" value="Genomic_DNA"/>
</dbReference>
<dbReference type="AlphaFoldDB" id="A0A165DU36"/>
<feature type="region of interest" description="Disordered" evidence="1">
    <location>
        <begin position="39"/>
        <end position="177"/>
    </location>
</feature>
<dbReference type="Proteomes" id="UP000076842">
    <property type="component" value="Unassembled WGS sequence"/>
</dbReference>
<organism evidence="2 3">
    <name type="scientific">Calocera cornea HHB12733</name>
    <dbReference type="NCBI Taxonomy" id="1353952"/>
    <lineage>
        <taxon>Eukaryota</taxon>
        <taxon>Fungi</taxon>
        <taxon>Dikarya</taxon>
        <taxon>Basidiomycota</taxon>
        <taxon>Agaricomycotina</taxon>
        <taxon>Dacrymycetes</taxon>
        <taxon>Dacrymycetales</taxon>
        <taxon>Dacrymycetaceae</taxon>
        <taxon>Calocera</taxon>
    </lineage>
</organism>